<reference evidence="3" key="3">
    <citation type="submission" date="2025-08" db="UniProtKB">
        <authorList>
            <consortium name="Ensembl"/>
        </authorList>
    </citation>
    <scope>IDENTIFICATION</scope>
</reference>
<feature type="region of interest" description="Disordered" evidence="1">
    <location>
        <begin position="1"/>
        <end position="114"/>
    </location>
</feature>
<evidence type="ECO:0000256" key="1">
    <source>
        <dbReference type="SAM" id="MobiDB-lite"/>
    </source>
</evidence>
<feature type="compositionally biased region" description="Basic and acidic residues" evidence="1">
    <location>
        <begin position="199"/>
        <end position="222"/>
    </location>
</feature>
<feature type="domain" description="CBF1-interacting co-repressor CIR N-terminal" evidence="2">
    <location>
        <begin position="8"/>
        <end position="44"/>
    </location>
</feature>
<dbReference type="STRING" id="7719.ENSCINP00000031849"/>
<feature type="compositionally biased region" description="Basic and acidic residues" evidence="1">
    <location>
        <begin position="128"/>
        <end position="168"/>
    </location>
</feature>
<dbReference type="EMBL" id="EAAA01002649">
    <property type="status" value="NOT_ANNOTATED_CDS"/>
    <property type="molecule type" value="Genomic_DNA"/>
</dbReference>
<dbReference type="InterPro" id="IPR039875">
    <property type="entry name" value="LENG1-like"/>
</dbReference>
<dbReference type="OMA" id="WYEELPK"/>
<feature type="compositionally biased region" description="Basic residues" evidence="1">
    <location>
        <begin position="169"/>
        <end position="181"/>
    </location>
</feature>
<dbReference type="PANTHER" id="PTHR22093">
    <property type="entry name" value="LEUKOCYTE RECEPTOR CLUSTER LRC MEMBER 1"/>
    <property type="match status" value="1"/>
</dbReference>
<dbReference type="EMBL" id="EAAA01002648">
    <property type="status" value="NOT_ANNOTATED_CDS"/>
    <property type="molecule type" value="Genomic_DNA"/>
</dbReference>
<dbReference type="InParanoid" id="H2XQB5"/>
<proteinExistence type="predicted"/>
<name>H2XQB5_CIOIN</name>
<dbReference type="PANTHER" id="PTHR22093:SF0">
    <property type="entry name" value="LEUKOCYTE RECEPTOR CLUSTER MEMBER 1"/>
    <property type="match status" value="1"/>
</dbReference>
<dbReference type="Ensembl" id="ENSCINT00000037340.1">
    <property type="protein sequence ID" value="ENSCINP00000031849.1"/>
    <property type="gene ID" value="ENSCING00000025104.1"/>
</dbReference>
<dbReference type="SMART" id="SM01083">
    <property type="entry name" value="Cir_N"/>
    <property type="match status" value="1"/>
</dbReference>
<organism evidence="3 4">
    <name type="scientific">Ciona intestinalis</name>
    <name type="common">Transparent sea squirt</name>
    <name type="synonym">Ascidia intestinalis</name>
    <dbReference type="NCBI Taxonomy" id="7719"/>
    <lineage>
        <taxon>Eukaryota</taxon>
        <taxon>Metazoa</taxon>
        <taxon>Chordata</taxon>
        <taxon>Tunicata</taxon>
        <taxon>Ascidiacea</taxon>
        <taxon>Phlebobranchia</taxon>
        <taxon>Cionidae</taxon>
        <taxon>Ciona</taxon>
    </lineage>
</organism>
<dbReference type="FunCoup" id="H2XQB5">
    <property type="interactions" value="53"/>
</dbReference>
<accession>H2XQB5</accession>
<feature type="compositionally biased region" description="Basic and acidic residues" evidence="1">
    <location>
        <begin position="234"/>
        <end position="244"/>
    </location>
</feature>
<reference evidence="3" key="4">
    <citation type="submission" date="2025-09" db="UniProtKB">
        <authorList>
            <consortium name="Ensembl"/>
        </authorList>
    </citation>
    <scope>IDENTIFICATION</scope>
</reference>
<protein>
    <recommendedName>
        <fullName evidence="2">CBF1-interacting co-repressor CIR N-terminal domain-containing protein</fullName>
    </recommendedName>
</protein>
<dbReference type="Proteomes" id="UP000008144">
    <property type="component" value="Chromosome 8"/>
</dbReference>
<evidence type="ECO:0000313" key="3">
    <source>
        <dbReference type="Ensembl" id="ENSCINP00000031849.1"/>
    </source>
</evidence>
<keyword evidence="4" id="KW-1185">Reference proteome</keyword>
<dbReference type="GeneTree" id="ENSGT00510000048131"/>
<dbReference type="Pfam" id="PF10197">
    <property type="entry name" value="Cir_N"/>
    <property type="match status" value="1"/>
</dbReference>
<feature type="region of interest" description="Disordered" evidence="1">
    <location>
        <begin position="128"/>
        <end position="269"/>
    </location>
</feature>
<evidence type="ECO:0000313" key="4">
    <source>
        <dbReference type="Proteomes" id="UP000008144"/>
    </source>
</evidence>
<dbReference type="InterPro" id="IPR019339">
    <property type="entry name" value="CIR_N_dom"/>
</dbReference>
<reference evidence="4" key="1">
    <citation type="journal article" date="2002" name="Science">
        <title>The draft genome of Ciona intestinalis: insights into chordate and vertebrate origins.</title>
        <authorList>
            <person name="Dehal P."/>
            <person name="Satou Y."/>
            <person name="Campbell R.K."/>
            <person name="Chapman J."/>
            <person name="Degnan B."/>
            <person name="De Tomaso A."/>
            <person name="Davidson B."/>
            <person name="Di Gregorio A."/>
            <person name="Gelpke M."/>
            <person name="Goodstein D.M."/>
            <person name="Harafuji N."/>
            <person name="Hastings K.E."/>
            <person name="Ho I."/>
            <person name="Hotta K."/>
            <person name="Huang W."/>
            <person name="Kawashima T."/>
            <person name="Lemaire P."/>
            <person name="Martinez D."/>
            <person name="Meinertzhagen I.A."/>
            <person name="Necula S."/>
            <person name="Nonaka M."/>
            <person name="Putnam N."/>
            <person name="Rash S."/>
            <person name="Saiga H."/>
            <person name="Satake M."/>
            <person name="Terry A."/>
            <person name="Yamada L."/>
            <person name="Wang H.G."/>
            <person name="Awazu S."/>
            <person name="Azumi K."/>
            <person name="Boore J."/>
            <person name="Branno M."/>
            <person name="Chin-Bow S."/>
            <person name="DeSantis R."/>
            <person name="Doyle S."/>
            <person name="Francino P."/>
            <person name="Keys D.N."/>
            <person name="Haga S."/>
            <person name="Hayashi H."/>
            <person name="Hino K."/>
            <person name="Imai K.S."/>
            <person name="Inaba K."/>
            <person name="Kano S."/>
            <person name="Kobayashi K."/>
            <person name="Kobayashi M."/>
            <person name="Lee B.I."/>
            <person name="Makabe K.W."/>
            <person name="Manohar C."/>
            <person name="Matassi G."/>
            <person name="Medina M."/>
            <person name="Mochizuki Y."/>
            <person name="Mount S."/>
            <person name="Morishita T."/>
            <person name="Miura S."/>
            <person name="Nakayama A."/>
            <person name="Nishizaka S."/>
            <person name="Nomoto H."/>
            <person name="Ohta F."/>
            <person name="Oishi K."/>
            <person name="Rigoutsos I."/>
            <person name="Sano M."/>
            <person name="Sasaki A."/>
            <person name="Sasakura Y."/>
            <person name="Shoguchi E."/>
            <person name="Shin-i T."/>
            <person name="Spagnuolo A."/>
            <person name="Stainier D."/>
            <person name="Suzuki M.M."/>
            <person name="Tassy O."/>
            <person name="Takatori N."/>
            <person name="Tokuoka M."/>
            <person name="Yagi K."/>
            <person name="Yoshizaki F."/>
            <person name="Wada S."/>
            <person name="Zhang C."/>
            <person name="Hyatt P.D."/>
            <person name="Larimer F."/>
            <person name="Detter C."/>
            <person name="Doggett N."/>
            <person name="Glavina T."/>
            <person name="Hawkins T."/>
            <person name="Richardson P."/>
            <person name="Lucas S."/>
            <person name="Kohara Y."/>
            <person name="Levine M."/>
            <person name="Satoh N."/>
            <person name="Rokhsar D.S."/>
        </authorList>
    </citation>
    <scope>NUCLEOTIDE SEQUENCE [LARGE SCALE GENOMIC DNA]</scope>
</reference>
<feature type="compositionally biased region" description="Basic and acidic residues" evidence="1">
    <location>
        <begin position="95"/>
        <end position="112"/>
    </location>
</feature>
<reference evidence="3" key="2">
    <citation type="journal article" date="2008" name="Genome Biol.">
        <title>Improved genome assembly and evidence-based global gene model set for the chordate Ciona intestinalis: new insight into intron and operon populations.</title>
        <authorList>
            <person name="Satou Y."/>
            <person name="Mineta K."/>
            <person name="Ogasawara M."/>
            <person name="Sasakura Y."/>
            <person name="Shoguchi E."/>
            <person name="Ueno K."/>
            <person name="Yamada L."/>
            <person name="Matsumoto J."/>
            <person name="Wasserscheid J."/>
            <person name="Dewar K."/>
            <person name="Wiley G.B."/>
            <person name="Macmil S.L."/>
            <person name="Roe B.A."/>
            <person name="Zeller R.W."/>
            <person name="Hastings K.E."/>
            <person name="Lemaire P."/>
            <person name="Lindquist E."/>
            <person name="Endo T."/>
            <person name="Hotta K."/>
            <person name="Inaba K."/>
        </authorList>
    </citation>
    <scope>NUCLEOTIDE SEQUENCE [LARGE SCALE GENOMIC DNA]</scope>
    <source>
        <strain evidence="3">wild type</strain>
    </source>
</reference>
<dbReference type="AlphaFoldDB" id="H2XQB5"/>
<feature type="compositionally biased region" description="Basic and acidic residues" evidence="1">
    <location>
        <begin position="12"/>
        <end position="36"/>
    </location>
</feature>
<sequence>MNILPKKSWHVRNKDNVAKVRKDEEEARQQEKEQARRAALAEQEARLDLLRNRSRGKTAIEAQKSGETSSREGNKPTNLFEDIEKNGVSMTAKNAENEEEKRKEKEEAEKKIGLLTYLGQGAVETLDDDKKPWYFKVPDRLKEEDGKSKQTPDPKRKAYLDPLEEMKQHLSKKKKKKHKSHKDKDRVKDKHSKTSKQSSTEDKLSQMRKARLEREAKEKQRSLDLLNKHYGVKPKKEEAHKQFEPKYNNQFNPHLARNNRRRSDPGTPP</sequence>
<evidence type="ECO:0000259" key="2">
    <source>
        <dbReference type="SMART" id="SM01083"/>
    </source>
</evidence>